<dbReference type="InterPro" id="IPR018310">
    <property type="entry name" value="Put_endonuclease_Z1-dom"/>
</dbReference>
<name>A0A075JYZ6_9GAMM</name>
<accession>A0A075JYZ6</accession>
<evidence type="ECO:0000313" key="2">
    <source>
        <dbReference type="EMBL" id="AIF47321.1"/>
    </source>
</evidence>
<sequence length="903" mass="100621">MSNAELLALARTGMSVRAPSSPDEVEALVRRMSAALLEPVDDATIREISEQLEREFSVRLGPSHTLSSGHRPWLRAKAHEIDFRYWRRYRELMMQQGFGGNVVNRLNDITDEILDLAGDPLREGHWSRRGLVVGHVQSGKTANYLGVINKAADAGYKLIVLIAGIHSNLRSQTQERVDQGFVGRDSDQVLSRQANATALGVGQINSSFTAAAYTSRGLDFSRNRADGLGISIHNLAQPAIFVIKKNPSILGNLIEWLQGTTAAGGRLDLPMIVIDDEADNASVNISADVNKPNTINRLIRELLSMSTRNAYIGYTATPFANIFINPDTTNEVLGNDLFPRDFIVGLDAPSNYVGAREFFLEDEGQQLTVDPQGTEEWLPTTHPIDTEIDELHPSLVQAVDCFVLSKAIRILRGQANRHHSMLVNVSRFTRVQAQIAVLIATRLQLMKDAIENRHALPKESALRDPFMRSLHESWESQYRQEPESWDDIQRSLHQAAAGMSVVEINSGRSAGKLDYRAHKDAGLNVIAVGGNSLSRGFTLEGLTISYFLRNTQMYDTLLQMGRWFGYRDGFKSLCRLYIRPEAHDWYSFIASATEELRDEIGRMEAAGLTPEAFGLAVRAHPGGLLVTARNKMKSAKEIVRQVGLAEQLVETTLIHADSVPRDFNVKRARSFVDAVHKSAKRMGRVSSKSRLSSLLFEEVPVEHVLNFISGFATPAANIELQAAPLSEYIRKRAFQEWDVVVVSNTSPERDEILSIDGMDVGLQRRRMTIRKNVLEVSGRNRRVASRGVERLGLTGDEVEAAERKHQEDLAEGNAGRTIADHYYRAQRNRPLLMLHFLAAKNESGDKGNETHGNVHAAYGISFPGLRQGESESRVTYIVNLVEFRQIYGDLDAEGDEDDELNED</sequence>
<dbReference type="AlphaFoldDB" id="A0A075JYZ6"/>
<evidence type="ECO:0000259" key="1">
    <source>
        <dbReference type="Pfam" id="PF10593"/>
    </source>
</evidence>
<dbReference type="EMBL" id="CP008884">
    <property type="protein sequence ID" value="AIF47321.1"/>
    <property type="molecule type" value="Genomic_DNA"/>
</dbReference>
<dbReference type="STRING" id="1217721.HY57_08575"/>
<feature type="domain" description="Putative endonuclease Z1" evidence="1">
    <location>
        <begin position="394"/>
        <end position="622"/>
    </location>
</feature>
<organism evidence="2 3">
    <name type="scientific">Dyella japonica A8</name>
    <dbReference type="NCBI Taxonomy" id="1217721"/>
    <lineage>
        <taxon>Bacteria</taxon>
        <taxon>Pseudomonadati</taxon>
        <taxon>Pseudomonadota</taxon>
        <taxon>Gammaproteobacteria</taxon>
        <taxon>Lysobacterales</taxon>
        <taxon>Rhodanobacteraceae</taxon>
        <taxon>Dyella</taxon>
    </lineage>
</organism>
<proteinExistence type="predicted"/>
<evidence type="ECO:0000313" key="3">
    <source>
        <dbReference type="Proteomes" id="UP000027987"/>
    </source>
</evidence>
<dbReference type="KEGG" id="dja:HY57_08575"/>
<dbReference type="OrthoDB" id="436461at2"/>
<reference evidence="2 3" key="1">
    <citation type="submission" date="2014-07" db="EMBL/GenBank/DDBJ databases">
        <title>Complete Genome Sequence of Dyella japonica Strain A8 Isolated from Malaysian Tropical Soil.</title>
        <authorList>
            <person name="Hui R.K.H."/>
            <person name="Chen J.-W."/>
            <person name="Chan K.-G."/>
            <person name="Leung F.C.C."/>
        </authorList>
    </citation>
    <scope>NUCLEOTIDE SEQUENCE [LARGE SCALE GENOMIC DNA]</scope>
    <source>
        <strain evidence="2 3">A8</strain>
    </source>
</reference>
<dbReference type="PATRIC" id="fig|1217721.7.peg.1777"/>
<protein>
    <recommendedName>
        <fullName evidence="1">Putative endonuclease Z1 domain-containing protein</fullName>
    </recommendedName>
</protein>
<gene>
    <name evidence="2" type="ORF">HY57_08575</name>
</gene>
<dbReference type="Pfam" id="PF10593">
    <property type="entry name" value="Z1"/>
    <property type="match status" value="1"/>
</dbReference>
<keyword evidence="3" id="KW-1185">Reference proteome</keyword>
<dbReference type="RefSeq" id="WP_026034300.1">
    <property type="nucleotide sequence ID" value="NZ_ALOY01000183.1"/>
</dbReference>
<dbReference type="Proteomes" id="UP000027987">
    <property type="component" value="Chromosome"/>
</dbReference>
<dbReference type="HOGENOM" id="CLU_007800_1_0_6"/>